<name>A0A0F9SR85_9ZZZZ</name>
<proteinExistence type="predicted"/>
<comment type="caution">
    <text evidence="1">The sequence shown here is derived from an EMBL/GenBank/DDBJ whole genome shotgun (WGS) entry which is preliminary data.</text>
</comment>
<sequence length="74" mass="8450">MKAEKCFKVTAVCRRCTHRQVMLVGADDKLEAELTTARAICRACGPPRWDIRKVEDMEGEECDKPPADDAIRWQ</sequence>
<dbReference type="EMBL" id="LAZR01000537">
    <property type="protein sequence ID" value="KKN65017.1"/>
    <property type="molecule type" value="Genomic_DNA"/>
</dbReference>
<dbReference type="AlphaFoldDB" id="A0A0F9SR85"/>
<reference evidence="1" key="1">
    <citation type="journal article" date="2015" name="Nature">
        <title>Complex archaea that bridge the gap between prokaryotes and eukaryotes.</title>
        <authorList>
            <person name="Spang A."/>
            <person name="Saw J.H."/>
            <person name="Jorgensen S.L."/>
            <person name="Zaremba-Niedzwiedzka K."/>
            <person name="Martijn J."/>
            <person name="Lind A.E."/>
            <person name="van Eijk R."/>
            <person name="Schleper C."/>
            <person name="Guy L."/>
            <person name="Ettema T.J."/>
        </authorList>
    </citation>
    <scope>NUCLEOTIDE SEQUENCE</scope>
</reference>
<evidence type="ECO:0000313" key="1">
    <source>
        <dbReference type="EMBL" id="KKN65017.1"/>
    </source>
</evidence>
<accession>A0A0F9SR85</accession>
<gene>
    <name evidence="1" type="ORF">LCGC14_0485740</name>
</gene>
<protein>
    <submittedName>
        <fullName evidence="1">Uncharacterized protein</fullName>
    </submittedName>
</protein>
<organism evidence="1">
    <name type="scientific">marine sediment metagenome</name>
    <dbReference type="NCBI Taxonomy" id="412755"/>
    <lineage>
        <taxon>unclassified sequences</taxon>
        <taxon>metagenomes</taxon>
        <taxon>ecological metagenomes</taxon>
    </lineage>
</organism>